<sequence length="181" mass="21290">MFKISTFLVEFCSGDERHISLEDSLKLREVFEHQKFTPEYIQLHVMIQYNDQIVVGNDIPSGLDLWEQTYTSAVEGYLDERKVEIMYGIDPYIMKLKSISNSLLEFSIEGEWEPVEVLAQAILPERDFLDAILDGAEQFWKVLLEFKVFEEKEIRESTPSDYPVQMIEEIKELRERVKSLN</sequence>
<dbReference type="RefSeq" id="WP_269927104.1">
    <property type="nucleotide sequence ID" value="NZ_JAMKBJ010000011.1"/>
</dbReference>
<dbReference type="AlphaFoldDB" id="A0A9X3RDQ8"/>
<accession>A0A9X3RDQ8</accession>
<comment type="caution">
    <text evidence="1">The sequence shown here is derived from an EMBL/GenBank/DDBJ whole genome shotgun (WGS) entry which is preliminary data.</text>
</comment>
<evidence type="ECO:0000313" key="2">
    <source>
        <dbReference type="Proteomes" id="UP001152173"/>
    </source>
</evidence>
<keyword evidence="2" id="KW-1185">Reference proteome</keyword>
<reference evidence="1" key="1">
    <citation type="submission" date="2022-05" db="EMBL/GenBank/DDBJ databases">
        <authorList>
            <person name="Colautti A."/>
            <person name="Iacumin L."/>
        </authorList>
    </citation>
    <scope>NUCLEOTIDE SEQUENCE</scope>
    <source>
        <strain evidence="1">SK 55</strain>
    </source>
</reference>
<proteinExistence type="predicted"/>
<name>A0A9X3RDQ8_9BACL</name>
<dbReference type="EMBL" id="JAMKBJ010000011">
    <property type="protein sequence ID" value="MCZ8538035.1"/>
    <property type="molecule type" value="Genomic_DNA"/>
</dbReference>
<organism evidence="1 2">
    <name type="scientific">Paenisporosarcina quisquiliarum</name>
    <dbReference type="NCBI Taxonomy" id="365346"/>
    <lineage>
        <taxon>Bacteria</taxon>
        <taxon>Bacillati</taxon>
        <taxon>Bacillota</taxon>
        <taxon>Bacilli</taxon>
        <taxon>Bacillales</taxon>
        <taxon>Caryophanaceae</taxon>
        <taxon>Paenisporosarcina</taxon>
    </lineage>
</organism>
<evidence type="ECO:0000313" key="1">
    <source>
        <dbReference type="EMBL" id="MCZ8538035.1"/>
    </source>
</evidence>
<dbReference type="Proteomes" id="UP001152173">
    <property type="component" value="Unassembled WGS sequence"/>
</dbReference>
<protein>
    <submittedName>
        <fullName evidence="1">Uncharacterized protein</fullName>
    </submittedName>
</protein>
<gene>
    <name evidence="1" type="ORF">M9R32_12635</name>
</gene>